<feature type="compositionally biased region" description="Acidic residues" evidence="4">
    <location>
        <begin position="124"/>
        <end position="141"/>
    </location>
</feature>
<keyword evidence="3" id="KW-0539">Nucleus</keyword>
<feature type="compositionally biased region" description="Basic residues" evidence="4">
    <location>
        <begin position="316"/>
        <end position="348"/>
    </location>
</feature>
<evidence type="ECO:0000259" key="5">
    <source>
        <dbReference type="Pfam" id="PF06862"/>
    </source>
</evidence>
<evidence type="ECO:0000313" key="8">
    <source>
        <dbReference type="Proteomes" id="UP001150062"/>
    </source>
</evidence>
<comment type="similarity">
    <text evidence="2">Belongs to the UTP25 family.</text>
</comment>
<gene>
    <name evidence="7" type="ORF">M0813_15206</name>
</gene>
<protein>
    <submittedName>
        <fullName evidence="7">Orf protein-related</fullName>
    </submittedName>
</protein>
<dbReference type="InterPro" id="IPR010678">
    <property type="entry name" value="UTP25"/>
</dbReference>
<feature type="region of interest" description="Disordered" evidence="4">
    <location>
        <begin position="316"/>
        <end position="360"/>
    </location>
</feature>
<name>A0ABQ8Z3J0_9EUKA</name>
<organism evidence="7 8">
    <name type="scientific">Anaeramoeba flamelloides</name>
    <dbReference type="NCBI Taxonomy" id="1746091"/>
    <lineage>
        <taxon>Eukaryota</taxon>
        <taxon>Metamonada</taxon>
        <taxon>Anaeramoebidae</taxon>
        <taxon>Anaeramoeba</taxon>
    </lineage>
</organism>
<dbReference type="Pfam" id="PF06862">
    <property type="entry name" value="Utp25_C"/>
    <property type="match status" value="1"/>
</dbReference>
<dbReference type="InterPro" id="IPR053940">
    <property type="entry name" value="UTP25_NTPase-like"/>
</dbReference>
<evidence type="ECO:0000256" key="2">
    <source>
        <dbReference type="ARBA" id="ARBA00009223"/>
    </source>
</evidence>
<dbReference type="PANTHER" id="PTHR12933">
    <property type="entry name" value="ORF PROTEIN-RELATED"/>
    <property type="match status" value="1"/>
</dbReference>
<feature type="compositionally biased region" description="Basic residues" evidence="4">
    <location>
        <begin position="100"/>
        <end position="109"/>
    </location>
</feature>
<evidence type="ECO:0000259" key="6">
    <source>
        <dbReference type="Pfam" id="PF22916"/>
    </source>
</evidence>
<feature type="compositionally biased region" description="Basic residues" evidence="4">
    <location>
        <begin position="1"/>
        <end position="17"/>
    </location>
</feature>
<proteinExistence type="inferred from homology"/>
<feature type="region of interest" description="Disordered" evidence="4">
    <location>
        <begin position="227"/>
        <end position="267"/>
    </location>
</feature>
<accession>A0ABQ8Z3J0</accession>
<feature type="compositionally biased region" description="Basic and acidic residues" evidence="4">
    <location>
        <begin position="110"/>
        <end position="123"/>
    </location>
</feature>
<comment type="subcellular location">
    <subcellularLocation>
        <location evidence="1">Nucleus</location>
        <location evidence="1">Nucleolus</location>
    </subcellularLocation>
</comment>
<feature type="region of interest" description="Disordered" evidence="4">
    <location>
        <begin position="1"/>
        <end position="23"/>
    </location>
</feature>
<dbReference type="Proteomes" id="UP001150062">
    <property type="component" value="Unassembled WGS sequence"/>
</dbReference>
<reference evidence="7" key="1">
    <citation type="submission" date="2022-08" db="EMBL/GenBank/DDBJ databases">
        <title>Novel sulfate-reducing endosymbionts in the free-living metamonad Anaeramoeba.</title>
        <authorList>
            <person name="Jerlstrom-Hultqvist J."/>
            <person name="Cepicka I."/>
            <person name="Gallot-Lavallee L."/>
            <person name="Salas-Leiva D."/>
            <person name="Curtis B.A."/>
            <person name="Zahonova K."/>
            <person name="Pipaliya S."/>
            <person name="Dacks J."/>
            <person name="Roger A.J."/>
        </authorList>
    </citation>
    <scope>NUCLEOTIDE SEQUENCE</scope>
    <source>
        <strain evidence="7">Schooner1</strain>
    </source>
</reference>
<feature type="domain" description="UTP25 C-terminal" evidence="5">
    <location>
        <begin position="590"/>
        <end position="766"/>
    </location>
</feature>
<feature type="region of interest" description="Disordered" evidence="4">
    <location>
        <begin position="88"/>
        <end position="151"/>
    </location>
</feature>
<evidence type="ECO:0000256" key="3">
    <source>
        <dbReference type="ARBA" id="ARBA00023242"/>
    </source>
</evidence>
<evidence type="ECO:0000313" key="7">
    <source>
        <dbReference type="EMBL" id="KAJ6251249.1"/>
    </source>
</evidence>
<evidence type="ECO:0000256" key="1">
    <source>
        <dbReference type="ARBA" id="ARBA00004604"/>
    </source>
</evidence>
<comment type="caution">
    <text evidence="7">The sequence shown here is derived from an EMBL/GenBank/DDBJ whole genome shotgun (WGS) entry which is preliminary data.</text>
</comment>
<feature type="domain" description="UTP25 NTP hydrolase-like" evidence="6">
    <location>
        <begin position="283"/>
        <end position="569"/>
    </location>
</feature>
<evidence type="ECO:0000256" key="4">
    <source>
        <dbReference type="SAM" id="MobiDB-lite"/>
    </source>
</evidence>
<sequence>MSKRSKKRRKTNRKKRAKQEIRFNFDNDPQLEIDTYRVVNNDENIRSIETVKLEEDFNPNQITTYKKLMSSIDSSVSDYYSRILNQEIKKENKNSQSRNQKQKNQKNLKKKEEHEGEDKKKEEEPIEISDDEGSKDEDEDEKDNKIIIPENFEESVEEFDNDLFETHFNQLKEFETNQLATGCFRKIKNKLKFENGKYLISQDPDQIKKTLKSKLEDYPIKKGIQDNLHHLTKPNIRKRKKKIKKKDFDQKEKEEEEEEEEKDEKVKKHENMQCEMMNLFLNYGDLLYTEQNEKNTQTLRELYLVHILNHILKTRTKVMHHSKKIKEIKMKKKNKNQNKSKNKNKKKKNNGEDEDENENENEELDKMDIFRDQGFTRPKVLILVPFRQHAVSLIETMLKLSTKQQKKTILEKRRFYKEFSEKTADNENKPKDYNELFKGNSDDCFRIGVSLGARSIRLFSDFYNSDLIIASPLGLRLVVGGEGDKERDYDFLSSIEITILDHADVLLMQNWEHILTIWKVLNKLPESQGNTDFSRVKHWYLDGQAKYFRQNLIFSRFNTIEINAFFNNSKSFCSSSKGKFKLIPKYLGVIDMVIPQVKQVFQKIKITNLANIDDIRFNFFKNHLNTIKKDFGSYTLIVIPDYFDFIRIRNLFNKNDLSYCICSEDSSTNKIAASRSNFFHGRRKFLLISERFHFFKRYKIRGVKNIIFYGLPKNAIFYSEMLNWVESQNSSCLILYTKYEYMKLQRIVGSKRAQKILRSQKNTHLFC</sequence>
<dbReference type="Pfam" id="PF22916">
    <property type="entry name" value="UTP25_NTPase-like"/>
    <property type="match status" value="1"/>
</dbReference>
<keyword evidence="8" id="KW-1185">Reference proteome</keyword>
<dbReference type="InterPro" id="IPR053939">
    <property type="entry name" value="UTP25_C"/>
</dbReference>
<dbReference type="PANTHER" id="PTHR12933:SF0">
    <property type="entry name" value="U3 SMALL NUCLEOLAR RNA-ASSOCIATED PROTEIN 25 HOMOLOG"/>
    <property type="match status" value="1"/>
</dbReference>
<feature type="compositionally biased region" description="Basic residues" evidence="4">
    <location>
        <begin position="230"/>
        <end position="245"/>
    </location>
</feature>
<dbReference type="EMBL" id="JAOAOG010000065">
    <property type="protein sequence ID" value="KAJ6251249.1"/>
    <property type="molecule type" value="Genomic_DNA"/>
</dbReference>